<dbReference type="CDD" id="cd00093">
    <property type="entry name" value="HTH_XRE"/>
    <property type="match status" value="1"/>
</dbReference>
<keyword evidence="3" id="KW-1185">Reference proteome</keyword>
<gene>
    <name evidence="2" type="ORF">FHR82_003473</name>
</gene>
<protein>
    <submittedName>
        <fullName evidence="2">Transcriptional regulator with XRE-family HTH domain</fullName>
    </submittedName>
</protein>
<dbReference type="Pfam" id="PF17765">
    <property type="entry name" value="MLTR_LBD"/>
    <property type="match status" value="1"/>
</dbReference>
<dbReference type="InterPro" id="IPR041413">
    <property type="entry name" value="MLTR_LBD"/>
</dbReference>
<organism evidence="2 3">
    <name type="scientific">Actinophytocola algeriensis</name>
    <dbReference type="NCBI Taxonomy" id="1768010"/>
    <lineage>
        <taxon>Bacteria</taxon>
        <taxon>Bacillati</taxon>
        <taxon>Actinomycetota</taxon>
        <taxon>Actinomycetes</taxon>
        <taxon>Pseudonocardiales</taxon>
        <taxon>Pseudonocardiaceae</taxon>
    </lineage>
</organism>
<evidence type="ECO:0000313" key="3">
    <source>
        <dbReference type="Proteomes" id="UP000520767"/>
    </source>
</evidence>
<dbReference type="EMBL" id="JACHJQ010000003">
    <property type="protein sequence ID" value="MBB4907253.1"/>
    <property type="molecule type" value="Genomic_DNA"/>
</dbReference>
<feature type="domain" description="MmyB-like transcription regulator ligand binding" evidence="1">
    <location>
        <begin position="62"/>
        <end position="138"/>
    </location>
</feature>
<dbReference type="Gene3D" id="3.30.450.180">
    <property type="match status" value="1"/>
</dbReference>
<dbReference type="PANTHER" id="PTHR35010">
    <property type="entry name" value="BLL4672 PROTEIN-RELATED"/>
    <property type="match status" value="1"/>
</dbReference>
<dbReference type="AlphaFoldDB" id="A0A7W7Q5M0"/>
<reference evidence="2 3" key="1">
    <citation type="submission" date="2020-08" db="EMBL/GenBank/DDBJ databases">
        <title>Genomic Encyclopedia of Type Strains, Phase III (KMG-III): the genomes of soil and plant-associated and newly described type strains.</title>
        <authorList>
            <person name="Whitman W."/>
        </authorList>
    </citation>
    <scope>NUCLEOTIDE SEQUENCE [LARGE SCALE GENOMIC DNA]</scope>
    <source>
        <strain evidence="2 3">CECT 8960</strain>
    </source>
</reference>
<accession>A0A7W7Q5M0</accession>
<evidence type="ECO:0000259" key="1">
    <source>
        <dbReference type="Pfam" id="PF17765"/>
    </source>
</evidence>
<sequence length="146" mass="16269">MDSSNALGEYLRARREQVRPADVGIVPGGLRRVPGLRREEVALLAGISADYYLRLEQGRDRNKFTDILAVNELCTALSPNYRVGVNMMRAVFLDPAEHALRRDWLDLTDEAVAVLRANVGPDLSDPRLVELVTELRRAVVESQVTG</sequence>
<dbReference type="RefSeq" id="WP_184811353.1">
    <property type="nucleotide sequence ID" value="NZ_JACHJQ010000003.1"/>
</dbReference>
<name>A0A7W7Q5M0_9PSEU</name>
<proteinExistence type="predicted"/>
<dbReference type="PANTHER" id="PTHR35010:SF2">
    <property type="entry name" value="BLL4672 PROTEIN"/>
    <property type="match status" value="1"/>
</dbReference>
<comment type="caution">
    <text evidence="2">The sequence shown here is derived from an EMBL/GenBank/DDBJ whole genome shotgun (WGS) entry which is preliminary data.</text>
</comment>
<evidence type="ECO:0000313" key="2">
    <source>
        <dbReference type="EMBL" id="MBB4907253.1"/>
    </source>
</evidence>
<dbReference type="InterPro" id="IPR001387">
    <property type="entry name" value="Cro/C1-type_HTH"/>
</dbReference>
<dbReference type="Proteomes" id="UP000520767">
    <property type="component" value="Unassembled WGS sequence"/>
</dbReference>